<accession>A0A0D7BJK0</accession>
<dbReference type="STRING" id="1314674.A0A0D7BJK0"/>
<feature type="transmembrane region" description="Helical" evidence="2">
    <location>
        <begin position="379"/>
        <end position="399"/>
    </location>
</feature>
<reference evidence="3 4" key="1">
    <citation type="journal article" date="2015" name="Fungal Genet. Biol.">
        <title>Evolution of novel wood decay mechanisms in Agaricales revealed by the genome sequences of Fistulina hepatica and Cylindrobasidium torrendii.</title>
        <authorList>
            <person name="Floudas D."/>
            <person name="Held B.W."/>
            <person name="Riley R."/>
            <person name="Nagy L.G."/>
            <person name="Koehler G."/>
            <person name="Ransdell A.S."/>
            <person name="Younus H."/>
            <person name="Chow J."/>
            <person name="Chiniquy J."/>
            <person name="Lipzen A."/>
            <person name="Tritt A."/>
            <person name="Sun H."/>
            <person name="Haridas S."/>
            <person name="LaButti K."/>
            <person name="Ohm R.A."/>
            <person name="Kues U."/>
            <person name="Blanchette R.A."/>
            <person name="Grigoriev I.V."/>
            <person name="Minto R.E."/>
            <person name="Hibbett D.S."/>
        </authorList>
    </citation>
    <scope>NUCLEOTIDE SEQUENCE [LARGE SCALE GENOMIC DNA]</scope>
    <source>
        <strain evidence="3 4">FP15055 ss-10</strain>
    </source>
</reference>
<dbReference type="EMBL" id="KN880464">
    <property type="protein sequence ID" value="KIY70698.1"/>
    <property type="molecule type" value="Genomic_DNA"/>
</dbReference>
<feature type="region of interest" description="Disordered" evidence="1">
    <location>
        <begin position="130"/>
        <end position="191"/>
    </location>
</feature>
<feature type="transmembrane region" description="Helical" evidence="2">
    <location>
        <begin position="343"/>
        <end position="373"/>
    </location>
</feature>
<evidence type="ECO:0000313" key="3">
    <source>
        <dbReference type="EMBL" id="KIY70698.1"/>
    </source>
</evidence>
<feature type="transmembrane region" description="Helical" evidence="2">
    <location>
        <begin position="267"/>
        <end position="289"/>
    </location>
</feature>
<dbReference type="Proteomes" id="UP000054007">
    <property type="component" value="Unassembled WGS sequence"/>
</dbReference>
<dbReference type="OrthoDB" id="2642524at2759"/>
<feature type="compositionally biased region" description="Acidic residues" evidence="1">
    <location>
        <begin position="160"/>
        <end position="174"/>
    </location>
</feature>
<sequence>MPSETESWGFTVIRASNVRHLGPNKRPWKPTITLQIQAAGPVDCDAAPTHDVCLGIKGENPNQKHRIYIQNHSQNAKRNERLCVKIWHESQTKKKTKRRSLIAQSTISLSDLGKRCQIAGKTPLDIQLTPQVSRKESSSRPGPIVTLHVHPPASTSTLEANEEDSDALFDEDTETESHSSMPSTPSSTYQPLDEVAIGDEGIQGYLDDIECNPNQVPDVLPQYSERDPSEKSLAEKVVGSFTHYDEMRSASLEDQLDPVFQRLKSEWSYVGTVMVALAAVDAALFAIGQDAMFPIDSVSRTAVAVSSAASGLGIVCTGWFIFRYTFAPTPLIIQRCKDVFDSYIFFSISARVPMACMTVSAISLVTFLLIAAYQLQGASFVYIMVGAVCGMMSLQYIFLSLVKLGHGIRWCTGKLGLDRLWRKEGKEADVQEAVDETTSSAP</sequence>
<protein>
    <submittedName>
        <fullName evidence="3">Uncharacterized protein</fullName>
    </submittedName>
</protein>
<keyword evidence="2" id="KW-1133">Transmembrane helix</keyword>
<keyword evidence="2" id="KW-0472">Membrane</keyword>
<name>A0A0D7BJK0_9AGAR</name>
<feature type="compositionally biased region" description="Low complexity" evidence="1">
    <location>
        <begin position="178"/>
        <end position="188"/>
    </location>
</feature>
<proteinExistence type="predicted"/>
<keyword evidence="4" id="KW-1185">Reference proteome</keyword>
<evidence type="ECO:0000313" key="4">
    <source>
        <dbReference type="Proteomes" id="UP000054007"/>
    </source>
</evidence>
<gene>
    <name evidence="3" type="ORF">CYLTODRAFT_171757</name>
</gene>
<dbReference type="AlphaFoldDB" id="A0A0D7BJK0"/>
<organism evidence="3 4">
    <name type="scientific">Cylindrobasidium torrendii FP15055 ss-10</name>
    <dbReference type="NCBI Taxonomy" id="1314674"/>
    <lineage>
        <taxon>Eukaryota</taxon>
        <taxon>Fungi</taxon>
        <taxon>Dikarya</taxon>
        <taxon>Basidiomycota</taxon>
        <taxon>Agaricomycotina</taxon>
        <taxon>Agaricomycetes</taxon>
        <taxon>Agaricomycetidae</taxon>
        <taxon>Agaricales</taxon>
        <taxon>Marasmiineae</taxon>
        <taxon>Physalacriaceae</taxon>
        <taxon>Cylindrobasidium</taxon>
    </lineage>
</organism>
<keyword evidence="2" id="KW-0812">Transmembrane</keyword>
<evidence type="ECO:0000256" key="2">
    <source>
        <dbReference type="SAM" id="Phobius"/>
    </source>
</evidence>
<evidence type="ECO:0000256" key="1">
    <source>
        <dbReference type="SAM" id="MobiDB-lite"/>
    </source>
</evidence>
<feature type="transmembrane region" description="Helical" evidence="2">
    <location>
        <begin position="301"/>
        <end position="322"/>
    </location>
</feature>